<dbReference type="AlphaFoldDB" id="D3HQZ4"/>
<dbReference type="EMBL" id="FN650140">
    <property type="protein sequence ID" value="CBJ11316.1"/>
    <property type="molecule type" value="Genomic_DNA"/>
</dbReference>
<dbReference type="InterPro" id="IPR027385">
    <property type="entry name" value="Beta-barrel_OMP"/>
</dbReference>
<feature type="domain" description="Outer membrane protein beta-barrel" evidence="2">
    <location>
        <begin position="97"/>
        <end position="254"/>
    </location>
</feature>
<evidence type="ECO:0000259" key="2">
    <source>
        <dbReference type="Pfam" id="PF13505"/>
    </source>
</evidence>
<protein>
    <recommendedName>
        <fullName evidence="2">Outer membrane protein beta-barrel domain-containing protein</fullName>
    </recommendedName>
</protein>
<accession>D3HQZ4</accession>
<proteinExistence type="predicted"/>
<dbReference type="HOGENOM" id="CLU_085030_0_0_6"/>
<sequence length="293" mass="32506">MYDILSLWVMIEINSINHYFFNIRTKIMSIRNALFSLVSCLSLSSLACAGSMGPISSEVQGFHPVISVFGGPAWFDVSTKTRTYLGTDDDKFIYHNKSDNQAKGFVGVFLGGEFQLPYKKLFLQGGVEYDYFGSSRVKGSNSVGIEPQTYTYYNYSWNVQTQQVLAVAKLLTTTELTLGTVRQFFPYFSVGLGAAFNNANGFRTSIEELGVNVTPIFRSHSQSVFSYTLGVGVDTPINQQMRLGLGYRFSDFGAASLANGEVVINQYRAPVDFALSTPHIYANQLIVQLTYLA</sequence>
<dbReference type="KEGG" id="llo:LLO_0966"/>
<dbReference type="Proteomes" id="UP000001060">
    <property type="component" value="Chromosome"/>
</dbReference>
<gene>
    <name evidence="3" type="ordered locus">LLO_0966</name>
</gene>
<dbReference type="InterPro" id="IPR011250">
    <property type="entry name" value="OMP/PagP_B-barrel"/>
</dbReference>
<dbReference type="OrthoDB" id="5650700at2"/>
<dbReference type="Pfam" id="PF13505">
    <property type="entry name" value="OMP_b-brl"/>
    <property type="match status" value="1"/>
</dbReference>
<dbReference type="SUPFAM" id="SSF56925">
    <property type="entry name" value="OMPA-like"/>
    <property type="match status" value="1"/>
</dbReference>
<keyword evidence="1" id="KW-0732">Signal</keyword>
<organism evidence="3 4">
    <name type="scientific">Legionella longbeachae serogroup 1 (strain NSW150)</name>
    <dbReference type="NCBI Taxonomy" id="661367"/>
    <lineage>
        <taxon>Bacteria</taxon>
        <taxon>Pseudomonadati</taxon>
        <taxon>Pseudomonadota</taxon>
        <taxon>Gammaproteobacteria</taxon>
        <taxon>Legionellales</taxon>
        <taxon>Legionellaceae</taxon>
        <taxon>Legionella</taxon>
    </lineage>
</organism>
<evidence type="ECO:0000313" key="4">
    <source>
        <dbReference type="Proteomes" id="UP000001060"/>
    </source>
</evidence>
<evidence type="ECO:0000313" key="3">
    <source>
        <dbReference type="EMBL" id="CBJ11316.1"/>
    </source>
</evidence>
<reference evidence="3 4" key="1">
    <citation type="journal article" date="2010" name="PLoS Genet.">
        <title>Analysis of the Legionella longbeachae genome and transcriptome uncovers unique strategies to cause Legionnaires' disease.</title>
        <authorList>
            <person name="Cazalet C."/>
            <person name="Gomez-Valero L."/>
            <person name="Rusniok C."/>
            <person name="Lomma M."/>
            <person name="Dervins-Ravault D."/>
            <person name="Newton H."/>
            <person name="Sansom F."/>
            <person name="Jarraud S."/>
            <person name="Zidane N."/>
            <person name="Ma L."/>
            <person name="Bouchier C."/>
            <person name="Etienne J."/>
            <person name="Hartland E."/>
            <person name="Buchrieser C."/>
        </authorList>
    </citation>
    <scope>NUCLEOTIDE SEQUENCE [LARGE SCALE GENOMIC DNA]</scope>
    <source>
        <strain evidence="3 4">NSW150</strain>
    </source>
</reference>
<name>D3HQZ4_LEGLN</name>
<evidence type="ECO:0000256" key="1">
    <source>
        <dbReference type="ARBA" id="ARBA00022729"/>
    </source>
</evidence>
<dbReference type="eggNOG" id="COG3637">
    <property type="taxonomic scope" value="Bacteria"/>
</dbReference>
<dbReference type="Gene3D" id="2.40.160.20">
    <property type="match status" value="1"/>
</dbReference>
<keyword evidence="4" id="KW-1185">Reference proteome</keyword>